<dbReference type="EMBL" id="CABITT030000004">
    <property type="protein sequence ID" value="VVB02414.1"/>
    <property type="molecule type" value="Genomic_DNA"/>
</dbReference>
<dbReference type="PANTHER" id="PTHR48006">
    <property type="entry name" value="LEUCINE-RICH REPEAT-CONTAINING PROTEIN DDB_G0281931-RELATED"/>
    <property type="match status" value="1"/>
</dbReference>
<dbReference type="GO" id="GO:0004713">
    <property type="term" value="F:protein tyrosine kinase activity"/>
    <property type="evidence" value="ECO:0007669"/>
    <property type="project" value="InterPro"/>
</dbReference>
<organism evidence="3 4">
    <name type="scientific">Arabis nemorensis</name>
    <dbReference type="NCBI Taxonomy" id="586526"/>
    <lineage>
        <taxon>Eukaryota</taxon>
        <taxon>Viridiplantae</taxon>
        <taxon>Streptophyta</taxon>
        <taxon>Embryophyta</taxon>
        <taxon>Tracheophyta</taxon>
        <taxon>Spermatophyta</taxon>
        <taxon>Magnoliopsida</taxon>
        <taxon>eudicotyledons</taxon>
        <taxon>Gunneridae</taxon>
        <taxon>Pentapetalae</taxon>
        <taxon>rosids</taxon>
        <taxon>malvids</taxon>
        <taxon>Brassicales</taxon>
        <taxon>Brassicaceae</taxon>
        <taxon>Arabideae</taxon>
        <taxon>Arabis</taxon>
    </lineage>
</organism>
<dbReference type="Proteomes" id="UP000489600">
    <property type="component" value="Unassembled WGS sequence"/>
</dbReference>
<dbReference type="Gene3D" id="1.10.510.10">
    <property type="entry name" value="Transferase(Phosphotransferase) domain 1"/>
    <property type="match status" value="1"/>
</dbReference>
<comment type="subcellular location">
    <subcellularLocation>
        <location evidence="1">Membrane</location>
        <topology evidence="1">Single-pass type I membrane protein</topology>
    </subcellularLocation>
</comment>
<dbReference type="PANTHER" id="PTHR48006:SF92">
    <property type="entry name" value="LRR RECEPTOR-LIKE SERINE_THREONINE-PROTEIN KINASE GSO1"/>
    <property type="match status" value="1"/>
</dbReference>
<dbReference type="PROSITE" id="PS00108">
    <property type="entry name" value="PROTEIN_KINASE_ST"/>
    <property type="match status" value="1"/>
</dbReference>
<dbReference type="FunFam" id="1.10.510.10:FF:001424">
    <property type="entry name" value="Protein kinase superfamily protein"/>
    <property type="match status" value="1"/>
</dbReference>
<keyword evidence="4" id="KW-1185">Reference proteome</keyword>
<dbReference type="InterPro" id="IPR051824">
    <property type="entry name" value="LRR_Rcpt-Like_S/T_Kinase"/>
</dbReference>
<evidence type="ECO:0000259" key="2">
    <source>
        <dbReference type="PROSITE" id="PS50011"/>
    </source>
</evidence>
<dbReference type="GO" id="GO:0016020">
    <property type="term" value="C:membrane"/>
    <property type="evidence" value="ECO:0007669"/>
    <property type="project" value="UniProtKB-SubCell"/>
</dbReference>
<dbReference type="InterPro" id="IPR000719">
    <property type="entry name" value="Prot_kinase_dom"/>
</dbReference>
<dbReference type="PROSITE" id="PS50011">
    <property type="entry name" value="PROTEIN_KINASE_DOM"/>
    <property type="match status" value="1"/>
</dbReference>
<gene>
    <name evidence="3" type="ORF">ANE_LOCUS12858</name>
</gene>
<dbReference type="Pfam" id="PF00069">
    <property type="entry name" value="Pkinase"/>
    <property type="match status" value="1"/>
</dbReference>
<dbReference type="InterPro" id="IPR020635">
    <property type="entry name" value="Tyr_kinase_cat_dom"/>
</dbReference>
<dbReference type="AlphaFoldDB" id="A0A565BNG3"/>
<name>A0A565BNG3_9BRAS</name>
<comment type="caution">
    <text evidence="3">The sequence shown here is derived from an EMBL/GenBank/DDBJ whole genome shotgun (WGS) entry which is preliminary data.</text>
</comment>
<dbReference type="OrthoDB" id="4062651at2759"/>
<dbReference type="SUPFAM" id="SSF56112">
    <property type="entry name" value="Protein kinase-like (PK-like)"/>
    <property type="match status" value="1"/>
</dbReference>
<proteinExistence type="predicted"/>
<evidence type="ECO:0000313" key="3">
    <source>
        <dbReference type="EMBL" id="VVB02414.1"/>
    </source>
</evidence>
<dbReference type="SMART" id="SM00219">
    <property type="entry name" value="TyrKc"/>
    <property type="match status" value="1"/>
</dbReference>
<dbReference type="InterPro" id="IPR008271">
    <property type="entry name" value="Ser/Thr_kinase_AS"/>
</dbReference>
<sequence length="133" mass="15154">MADIKHRNIATLHGYFTSHHYNLLIYELMPNGRLDSYLHGRKCGDRKVLDWAARYRIVVGAARGISYLHHDCIPHIIHRDIKSSNILLDHNMEARVSDFDLATLMELDKTHVSTLVAGTFGYLAGPVLRFRGS</sequence>
<dbReference type="InterPro" id="IPR011009">
    <property type="entry name" value="Kinase-like_dom_sf"/>
</dbReference>
<evidence type="ECO:0000313" key="4">
    <source>
        <dbReference type="Proteomes" id="UP000489600"/>
    </source>
</evidence>
<accession>A0A565BNG3</accession>
<reference evidence="3" key="1">
    <citation type="submission" date="2019-07" db="EMBL/GenBank/DDBJ databases">
        <authorList>
            <person name="Dittberner H."/>
        </authorList>
    </citation>
    <scope>NUCLEOTIDE SEQUENCE [LARGE SCALE GENOMIC DNA]</scope>
</reference>
<protein>
    <recommendedName>
        <fullName evidence="2">Protein kinase domain-containing protein</fullName>
    </recommendedName>
</protein>
<feature type="domain" description="Protein kinase" evidence="2">
    <location>
        <begin position="1"/>
        <end position="133"/>
    </location>
</feature>
<dbReference type="GO" id="GO:0005524">
    <property type="term" value="F:ATP binding"/>
    <property type="evidence" value="ECO:0007669"/>
    <property type="project" value="InterPro"/>
</dbReference>
<evidence type="ECO:0000256" key="1">
    <source>
        <dbReference type="ARBA" id="ARBA00004479"/>
    </source>
</evidence>